<reference evidence="7" key="1">
    <citation type="submission" date="2017-05" db="EMBL/GenBank/DDBJ databases">
        <authorList>
            <person name="Varghese N."/>
            <person name="Submissions S."/>
        </authorList>
    </citation>
    <scope>NUCLEOTIDE SEQUENCE</scope>
    <source>
        <strain evidence="7">Su22</strain>
    </source>
</reference>
<protein>
    <submittedName>
        <fullName evidence="7">Phosphoglycerate dehydrogenase</fullName>
    </submittedName>
</protein>
<evidence type="ECO:0000313" key="7">
    <source>
        <dbReference type="EMBL" id="SMP41271.1"/>
    </source>
</evidence>
<dbReference type="PANTHER" id="PTHR43333">
    <property type="entry name" value="2-HACID_DH_C DOMAIN-CONTAINING PROTEIN"/>
    <property type="match status" value="1"/>
</dbReference>
<dbReference type="SUPFAM" id="SSF51735">
    <property type="entry name" value="NAD(P)-binding Rossmann-fold domains"/>
    <property type="match status" value="1"/>
</dbReference>
<dbReference type="AlphaFoldDB" id="A0AA46AHR4"/>
<dbReference type="RefSeq" id="WP_283407822.1">
    <property type="nucleotide sequence ID" value="NZ_FXUF01000001.1"/>
</dbReference>
<evidence type="ECO:0000256" key="4">
    <source>
        <dbReference type="RuleBase" id="RU003719"/>
    </source>
</evidence>
<feature type="domain" description="D-isomer specific 2-hydroxyacid dehydrogenase catalytic" evidence="5">
    <location>
        <begin position="27"/>
        <end position="308"/>
    </location>
</feature>
<dbReference type="Proteomes" id="UP001158066">
    <property type="component" value="Unassembled WGS sequence"/>
</dbReference>
<evidence type="ECO:0000259" key="5">
    <source>
        <dbReference type="Pfam" id="PF00389"/>
    </source>
</evidence>
<dbReference type="Pfam" id="PF02826">
    <property type="entry name" value="2-Hacid_dh_C"/>
    <property type="match status" value="1"/>
</dbReference>
<evidence type="ECO:0000256" key="2">
    <source>
        <dbReference type="ARBA" id="ARBA00023002"/>
    </source>
</evidence>
<sequence>MRKLVVYAPKYLKVDREAFEKLLPADEWQLETVIRPEELAETIEDAEVLVAFPCEMDILRKGRRLKWVQALSVGVDAFPLKELIDQGAVVTNGKGIHRIHMAEYAIAAMVMLARSIHILMRRQFSGQWDRKSLQGEINGATLGILGLGTIGEEVARKAEFMGMRVLGLKNNPREVPHVDKVVGMESIEWLFSESDYIVNLLPGTPATEHLVNRALLEKMKPEACLINMGRGSTIKEADLIEVLREGKIRAFWSDVFEAEPLPENSPLWHMENVVITPHICGESTKYMEKAMEIISNNLQVYLSGEGTMMNLVDPQKGY</sequence>
<name>A0AA46AHR4_9CLOT</name>
<dbReference type="PANTHER" id="PTHR43333:SF1">
    <property type="entry name" value="D-ISOMER SPECIFIC 2-HYDROXYACID DEHYDROGENASE NAD-BINDING DOMAIN-CONTAINING PROTEIN"/>
    <property type="match status" value="1"/>
</dbReference>
<evidence type="ECO:0000259" key="6">
    <source>
        <dbReference type="Pfam" id="PF02826"/>
    </source>
</evidence>
<dbReference type="InterPro" id="IPR036291">
    <property type="entry name" value="NAD(P)-bd_dom_sf"/>
</dbReference>
<accession>A0AA46AHR4</accession>
<organism evidence="7 8">
    <name type="scientific">Anoxynatronum buryatiense</name>
    <dbReference type="NCBI Taxonomy" id="489973"/>
    <lineage>
        <taxon>Bacteria</taxon>
        <taxon>Bacillati</taxon>
        <taxon>Bacillota</taxon>
        <taxon>Clostridia</taxon>
        <taxon>Eubacteriales</taxon>
        <taxon>Clostridiaceae</taxon>
        <taxon>Anoxynatronum</taxon>
    </lineage>
</organism>
<proteinExistence type="inferred from homology"/>
<comment type="similarity">
    <text evidence="1 4">Belongs to the D-isomer specific 2-hydroxyacid dehydrogenase family.</text>
</comment>
<dbReference type="Gene3D" id="3.40.50.720">
    <property type="entry name" value="NAD(P)-binding Rossmann-like Domain"/>
    <property type="match status" value="2"/>
</dbReference>
<keyword evidence="8" id="KW-1185">Reference proteome</keyword>
<evidence type="ECO:0000256" key="1">
    <source>
        <dbReference type="ARBA" id="ARBA00005854"/>
    </source>
</evidence>
<dbReference type="GO" id="GO:0051287">
    <property type="term" value="F:NAD binding"/>
    <property type="evidence" value="ECO:0007669"/>
    <property type="project" value="InterPro"/>
</dbReference>
<dbReference type="CDD" id="cd05300">
    <property type="entry name" value="2-Hacid_dh_1"/>
    <property type="match status" value="1"/>
</dbReference>
<gene>
    <name evidence="7" type="ORF">SAMN06296020_101483</name>
</gene>
<dbReference type="EMBL" id="FXUF01000001">
    <property type="protein sequence ID" value="SMP41271.1"/>
    <property type="molecule type" value="Genomic_DNA"/>
</dbReference>
<dbReference type="Pfam" id="PF00389">
    <property type="entry name" value="2-Hacid_dh"/>
    <property type="match status" value="1"/>
</dbReference>
<comment type="caution">
    <text evidence="7">The sequence shown here is derived from an EMBL/GenBank/DDBJ whole genome shotgun (WGS) entry which is preliminary data.</text>
</comment>
<keyword evidence="3" id="KW-0520">NAD</keyword>
<keyword evidence="2 4" id="KW-0560">Oxidoreductase</keyword>
<dbReference type="SUPFAM" id="SSF52283">
    <property type="entry name" value="Formate/glycerate dehydrogenase catalytic domain-like"/>
    <property type="match status" value="1"/>
</dbReference>
<dbReference type="InterPro" id="IPR006139">
    <property type="entry name" value="D-isomer_2_OHA_DH_cat_dom"/>
</dbReference>
<dbReference type="GO" id="GO:0016616">
    <property type="term" value="F:oxidoreductase activity, acting on the CH-OH group of donors, NAD or NADP as acceptor"/>
    <property type="evidence" value="ECO:0007669"/>
    <property type="project" value="InterPro"/>
</dbReference>
<evidence type="ECO:0000256" key="3">
    <source>
        <dbReference type="ARBA" id="ARBA00023027"/>
    </source>
</evidence>
<evidence type="ECO:0000313" key="8">
    <source>
        <dbReference type="Proteomes" id="UP001158066"/>
    </source>
</evidence>
<dbReference type="InterPro" id="IPR006140">
    <property type="entry name" value="D-isomer_DH_NAD-bd"/>
</dbReference>
<feature type="domain" description="D-isomer specific 2-hydroxyacid dehydrogenase NAD-binding" evidence="6">
    <location>
        <begin position="106"/>
        <end position="279"/>
    </location>
</feature>